<evidence type="ECO:0000256" key="1">
    <source>
        <dbReference type="ARBA" id="ARBA00010679"/>
    </source>
</evidence>
<dbReference type="GO" id="GO:0006289">
    <property type="term" value="P:nucleotide-excision repair"/>
    <property type="evidence" value="ECO:0007669"/>
    <property type="project" value="InterPro"/>
</dbReference>
<evidence type="ECO:0000256" key="4">
    <source>
        <dbReference type="ARBA" id="ARBA00022801"/>
    </source>
</evidence>
<dbReference type="SMART" id="SM00478">
    <property type="entry name" value="ENDO3c"/>
    <property type="match status" value="1"/>
</dbReference>
<comment type="caution">
    <text evidence="11">The sequence shown here is derived from an EMBL/GenBank/DDBJ whole genome shotgun (WGS) entry which is preliminary data.</text>
</comment>
<evidence type="ECO:0000256" key="5">
    <source>
        <dbReference type="ARBA" id="ARBA00023204"/>
    </source>
</evidence>
<evidence type="ECO:0000313" key="11">
    <source>
        <dbReference type="EMBL" id="MCU7377496.1"/>
    </source>
</evidence>
<dbReference type="InterPro" id="IPR003265">
    <property type="entry name" value="HhH-GPD_domain"/>
</dbReference>
<dbReference type="InterPro" id="IPR011257">
    <property type="entry name" value="DNA_glycosylase"/>
</dbReference>
<dbReference type="CDD" id="cd00056">
    <property type="entry name" value="ENDO3c"/>
    <property type="match status" value="1"/>
</dbReference>
<dbReference type="InterPro" id="IPR012904">
    <property type="entry name" value="OGG_N"/>
</dbReference>
<gene>
    <name evidence="11" type="ORF">OBO34_03900</name>
</gene>
<name>A0A9J6QJ39_9FIRM</name>
<dbReference type="SUPFAM" id="SSF55945">
    <property type="entry name" value="TATA-box binding protein-like"/>
    <property type="match status" value="1"/>
</dbReference>
<comment type="catalytic activity">
    <reaction evidence="9">
        <text>2'-deoxyribonucleotide-(2'-deoxyribose 5'-phosphate)-2'-deoxyribonucleotide-DNA = a 3'-end 2'-deoxyribonucleotide-(2,3-dehydro-2,3-deoxyribose 5'-phosphate)-DNA + a 5'-end 5'-phospho-2'-deoxyribonucleoside-DNA + H(+)</text>
        <dbReference type="Rhea" id="RHEA:66592"/>
        <dbReference type="Rhea" id="RHEA-COMP:13180"/>
        <dbReference type="Rhea" id="RHEA-COMP:16897"/>
        <dbReference type="Rhea" id="RHEA-COMP:17067"/>
        <dbReference type="ChEBI" id="CHEBI:15378"/>
        <dbReference type="ChEBI" id="CHEBI:136412"/>
        <dbReference type="ChEBI" id="CHEBI:157695"/>
        <dbReference type="ChEBI" id="CHEBI:167181"/>
        <dbReference type="EC" id="4.2.99.18"/>
    </reaction>
</comment>
<keyword evidence="7" id="KW-0511">Multifunctional enzyme</keyword>
<accession>A0A9J6QJ39</accession>
<keyword evidence="8" id="KW-0326">Glycosidase</keyword>
<keyword evidence="6" id="KW-0456">Lyase</keyword>
<protein>
    <recommendedName>
        <fullName evidence="2">DNA-(apurinic or apyrimidinic site) lyase</fullName>
        <ecNumber evidence="2">4.2.99.18</ecNumber>
    </recommendedName>
</protein>
<dbReference type="GO" id="GO:0008534">
    <property type="term" value="F:oxidized purine nucleobase lesion DNA N-glycosylase activity"/>
    <property type="evidence" value="ECO:0007669"/>
    <property type="project" value="InterPro"/>
</dbReference>
<keyword evidence="12" id="KW-1185">Reference proteome</keyword>
<dbReference type="Pfam" id="PF07934">
    <property type="entry name" value="OGG_N"/>
    <property type="match status" value="1"/>
</dbReference>
<dbReference type="InterPro" id="IPR052054">
    <property type="entry name" value="Oxidative_DNA_repair_enzyme"/>
</dbReference>
<dbReference type="Pfam" id="PF00730">
    <property type="entry name" value="HhH-GPD"/>
    <property type="match status" value="1"/>
</dbReference>
<dbReference type="Proteomes" id="UP001065549">
    <property type="component" value="Unassembled WGS sequence"/>
</dbReference>
<dbReference type="AlphaFoldDB" id="A0A9J6QJ39"/>
<evidence type="ECO:0000259" key="10">
    <source>
        <dbReference type="SMART" id="SM00478"/>
    </source>
</evidence>
<dbReference type="GO" id="GO:0140078">
    <property type="term" value="F:class I DNA-(apurinic or apyrimidinic site) endonuclease activity"/>
    <property type="evidence" value="ECO:0007669"/>
    <property type="project" value="UniProtKB-EC"/>
</dbReference>
<dbReference type="Gene3D" id="1.10.1670.10">
    <property type="entry name" value="Helix-hairpin-Helix base-excision DNA repair enzymes (C-terminal)"/>
    <property type="match status" value="1"/>
</dbReference>
<proteinExistence type="inferred from homology"/>
<dbReference type="EMBL" id="JAOSHN010000001">
    <property type="protein sequence ID" value="MCU7377496.1"/>
    <property type="molecule type" value="Genomic_DNA"/>
</dbReference>
<dbReference type="SUPFAM" id="SSF48150">
    <property type="entry name" value="DNA-glycosylase"/>
    <property type="match status" value="1"/>
</dbReference>
<feature type="domain" description="HhH-GPD" evidence="10">
    <location>
        <begin position="120"/>
        <end position="284"/>
    </location>
</feature>
<dbReference type="Gene3D" id="1.10.340.30">
    <property type="entry name" value="Hypothetical protein, domain 2"/>
    <property type="match status" value="1"/>
</dbReference>
<sequence length="302" mass="34069">MRQVSIEGIRDFDLDHIFDCGQAFRWNRRPDGSYAGIAGRRIANLRFDPCQQGGRLILSNVTDEDFNGFWKDYLDLGRDYGAIKKELAAKDPVIGRAIGAGQGIRLLRQDKWETLISFILSQNNHIPRIKKCIEALCCQFGEKAGQLDGEVYYTFPAPETLACLEPEDLVECRLGYRAKYLIGTARKVAADGLERLETMGAPDVSAAEAFEYVTSFPGVGPKVANCILLFSMGKYDCFPVDVWMKKVMNDLYGLESVKEISDFAGRTYGSYGGIAQQYLFYYVRQISRRQSADPLTLENRRK</sequence>
<evidence type="ECO:0000256" key="2">
    <source>
        <dbReference type="ARBA" id="ARBA00012720"/>
    </source>
</evidence>
<keyword evidence="4" id="KW-0378">Hydrolase</keyword>
<evidence type="ECO:0000256" key="7">
    <source>
        <dbReference type="ARBA" id="ARBA00023268"/>
    </source>
</evidence>
<evidence type="ECO:0000313" key="12">
    <source>
        <dbReference type="Proteomes" id="UP001065549"/>
    </source>
</evidence>
<dbReference type="GO" id="GO:0003684">
    <property type="term" value="F:damaged DNA binding"/>
    <property type="evidence" value="ECO:0007669"/>
    <property type="project" value="InterPro"/>
</dbReference>
<dbReference type="PANTHER" id="PTHR10242:SF2">
    <property type="entry name" value="N-GLYCOSYLASE_DNA LYASE"/>
    <property type="match status" value="1"/>
</dbReference>
<evidence type="ECO:0000256" key="9">
    <source>
        <dbReference type="ARBA" id="ARBA00044632"/>
    </source>
</evidence>
<reference evidence="11" key="1">
    <citation type="submission" date="2022-09" db="EMBL/GenBank/DDBJ databases">
        <title>Culturomic study of gut microbiota in children with autism spectrum disorder.</title>
        <authorList>
            <person name="Efimov B.A."/>
            <person name="Chaplin A.V."/>
            <person name="Sokolova S.R."/>
            <person name="Pikina A.P."/>
            <person name="Korzhanova M."/>
            <person name="Belova V."/>
            <person name="Korostin D."/>
        </authorList>
    </citation>
    <scope>NUCLEOTIDE SEQUENCE</scope>
    <source>
        <strain evidence="11">ASD5510</strain>
    </source>
</reference>
<evidence type="ECO:0000256" key="3">
    <source>
        <dbReference type="ARBA" id="ARBA00022763"/>
    </source>
</evidence>
<evidence type="ECO:0000256" key="6">
    <source>
        <dbReference type="ARBA" id="ARBA00023239"/>
    </source>
</evidence>
<dbReference type="GO" id="GO:0006284">
    <property type="term" value="P:base-excision repair"/>
    <property type="evidence" value="ECO:0007669"/>
    <property type="project" value="InterPro"/>
</dbReference>
<dbReference type="InterPro" id="IPR023170">
    <property type="entry name" value="HhH_base_excis_C"/>
</dbReference>
<dbReference type="EC" id="4.2.99.18" evidence="2"/>
<keyword evidence="3" id="KW-0227">DNA damage</keyword>
<dbReference type="Gene3D" id="3.30.310.260">
    <property type="match status" value="1"/>
</dbReference>
<evidence type="ECO:0000256" key="8">
    <source>
        <dbReference type="ARBA" id="ARBA00023295"/>
    </source>
</evidence>
<keyword evidence="5" id="KW-0234">DNA repair</keyword>
<comment type="similarity">
    <text evidence="1">Belongs to the type-1 OGG1 family.</text>
</comment>
<dbReference type="RefSeq" id="WP_253020820.1">
    <property type="nucleotide sequence ID" value="NZ_JAOSHN010000001.1"/>
</dbReference>
<dbReference type="PANTHER" id="PTHR10242">
    <property type="entry name" value="8-OXOGUANINE DNA GLYCOSYLASE"/>
    <property type="match status" value="1"/>
</dbReference>
<organism evidence="11 12">
    <name type="scientific">Hominibacterium faecale</name>
    <dbReference type="NCBI Taxonomy" id="2839743"/>
    <lineage>
        <taxon>Bacteria</taxon>
        <taxon>Bacillati</taxon>
        <taxon>Bacillota</taxon>
        <taxon>Clostridia</taxon>
        <taxon>Peptostreptococcales</taxon>
        <taxon>Anaerovoracaceae</taxon>
        <taxon>Hominibacterium</taxon>
    </lineage>
</organism>